<dbReference type="FunFam" id="3.30.230.70:FF:000004">
    <property type="entry name" value="Exosome complex component Rrp41"/>
    <property type="match status" value="1"/>
</dbReference>
<dbReference type="InterPro" id="IPR011807">
    <property type="entry name" value="Rrp41"/>
</dbReference>
<dbReference type="PANTHER" id="PTHR11953">
    <property type="entry name" value="EXOSOME COMPLEX COMPONENT"/>
    <property type="match status" value="1"/>
</dbReference>
<evidence type="ECO:0000256" key="8">
    <source>
        <dbReference type="HAMAP-Rule" id="MF_00591"/>
    </source>
</evidence>
<dbReference type="CDD" id="cd11366">
    <property type="entry name" value="RNase_PH_archRRP41"/>
    <property type="match status" value="1"/>
</dbReference>
<dbReference type="InterPro" id="IPR015847">
    <property type="entry name" value="ExoRNase_PH_dom2"/>
</dbReference>
<keyword evidence="3 8" id="KW-0540">Nuclease</keyword>
<dbReference type="Gene3D" id="3.30.230.70">
    <property type="entry name" value="GHMP Kinase, N-terminal domain"/>
    <property type="match status" value="1"/>
</dbReference>
<dbReference type="SMR" id="A0A157SYW2"/>
<name>A0A157SYW2_SACSO</name>
<dbReference type="Pfam" id="PF01138">
    <property type="entry name" value="RNase_PH"/>
    <property type="match status" value="1"/>
</dbReference>
<evidence type="ECO:0000259" key="10">
    <source>
        <dbReference type="Pfam" id="PF03725"/>
    </source>
</evidence>
<comment type="similarity">
    <text evidence="8">Belongs to the RNase PH family. Rrp41 subfamily.</text>
</comment>
<dbReference type="InterPro" id="IPR027408">
    <property type="entry name" value="PNPase/RNase_PH_dom_sf"/>
</dbReference>
<proteinExistence type="inferred from homology"/>
<evidence type="ECO:0000256" key="6">
    <source>
        <dbReference type="ARBA" id="ARBA00022839"/>
    </source>
</evidence>
<organism evidence="11 12">
    <name type="scientific">Saccharolobus solfataricus</name>
    <name type="common">Sulfolobus solfataricus</name>
    <dbReference type="NCBI Taxonomy" id="2287"/>
    <lineage>
        <taxon>Archaea</taxon>
        <taxon>Thermoproteota</taxon>
        <taxon>Thermoprotei</taxon>
        <taxon>Sulfolobales</taxon>
        <taxon>Sulfolobaceae</taxon>
        <taxon>Saccharolobus</taxon>
    </lineage>
</organism>
<dbReference type="InterPro" id="IPR001247">
    <property type="entry name" value="ExoRNase_PH_dom1"/>
</dbReference>
<dbReference type="GO" id="GO:0003723">
    <property type="term" value="F:RNA binding"/>
    <property type="evidence" value="ECO:0007669"/>
    <property type="project" value="TreeGrafter"/>
</dbReference>
<dbReference type="InterPro" id="IPR020568">
    <property type="entry name" value="Ribosomal_Su5_D2-typ_SF"/>
</dbReference>
<dbReference type="PATRIC" id="fig|2287.9.peg.762"/>
<evidence type="ECO:0000256" key="2">
    <source>
        <dbReference type="ARBA" id="ARBA00022490"/>
    </source>
</evidence>
<keyword evidence="2 8" id="KW-0963">Cytoplasm</keyword>
<dbReference type="EMBL" id="LT549890">
    <property type="protein sequence ID" value="SAI84314.1"/>
    <property type="molecule type" value="Genomic_DNA"/>
</dbReference>
<dbReference type="GO" id="GO:0000175">
    <property type="term" value="F:3'-5'-RNA exonuclease activity"/>
    <property type="evidence" value="ECO:0007669"/>
    <property type="project" value="UniProtKB-UniRule"/>
</dbReference>
<evidence type="ECO:0000256" key="4">
    <source>
        <dbReference type="ARBA" id="ARBA00022801"/>
    </source>
</evidence>
<dbReference type="InterPro" id="IPR050080">
    <property type="entry name" value="RNase_PH"/>
</dbReference>
<dbReference type="EC" id="3.1.13.-" evidence="8"/>
<dbReference type="InterPro" id="IPR036345">
    <property type="entry name" value="ExoRNase_PH_dom2_sf"/>
</dbReference>
<dbReference type="GO" id="GO:0000956">
    <property type="term" value="P:nuclear-transcribed mRNA catabolic process"/>
    <property type="evidence" value="ECO:0007669"/>
    <property type="project" value="UniProtKB-ARBA"/>
</dbReference>
<dbReference type="PANTHER" id="PTHR11953:SF0">
    <property type="entry name" value="EXOSOME COMPLEX COMPONENT RRP41"/>
    <property type="match status" value="1"/>
</dbReference>
<dbReference type="NCBIfam" id="TIGR02065">
    <property type="entry name" value="ECX1"/>
    <property type="match status" value="1"/>
</dbReference>
<keyword evidence="4 8" id="KW-0378">Hydrolase</keyword>
<dbReference type="GO" id="GO:0016075">
    <property type="term" value="P:rRNA catabolic process"/>
    <property type="evidence" value="ECO:0007669"/>
    <property type="project" value="TreeGrafter"/>
</dbReference>
<evidence type="ECO:0000313" key="11">
    <source>
        <dbReference type="EMBL" id="SAI84314.1"/>
    </source>
</evidence>
<dbReference type="HAMAP" id="MF_00591">
    <property type="entry name" value="Exosome_Rrp41"/>
    <property type="match status" value="1"/>
</dbReference>
<sequence>MREMLQVERPKLILDDGKRTDGRKPDELRSIKIELGVLKNADGSAIFEMGNTKAIAAVYGPKEMHPRHLSLPDRAVLRVRYHMTPFSTDERKNPAPSRREIELSKVIREALESAVLVELFPRTAIDVFTEILQADAGSRLVSLMAASLALADAGIPMRDLIAGVAVGKADGVIILDLNETEDMWGEADMPIAMMPSLNQVTLFQLNGSMTPDEFRQAFDLAVKGINIIYNLEREALKSKYVEFKEEGV</sequence>
<dbReference type="GO" id="GO:0010467">
    <property type="term" value="P:gene expression"/>
    <property type="evidence" value="ECO:0007669"/>
    <property type="project" value="UniProtKB-ARBA"/>
</dbReference>
<dbReference type="AlphaFoldDB" id="A0A157SYW2"/>
<keyword evidence="5 8" id="KW-0271">Exosome</keyword>
<evidence type="ECO:0000256" key="5">
    <source>
        <dbReference type="ARBA" id="ARBA00022835"/>
    </source>
</evidence>
<comment type="function">
    <text evidence="8">Catalytic component of the exosome, which is a complex involved in RNA degradation. Has 3'-&gt;5' exoribonuclease activity. Can also synthesize heteropolymeric RNA-tails.</text>
</comment>
<comment type="subcellular location">
    <subcellularLocation>
        <location evidence="1 8">Cytoplasm</location>
    </subcellularLocation>
</comment>
<reference evidence="12" key="1">
    <citation type="submission" date="2016-04" db="EMBL/GenBank/DDBJ databases">
        <authorList>
            <person name="Shah S.A."/>
            <person name="Garrett R.A."/>
        </authorList>
    </citation>
    <scope>NUCLEOTIDE SEQUENCE [LARGE SCALE GENOMIC DNA]</scope>
    <source>
        <strain evidence="12">ATCC 35091 / DSM 1616 / JCM 8930 / NBRC 15331 / P1</strain>
    </source>
</reference>
<dbReference type="Proteomes" id="UP000076770">
    <property type="component" value="Chromosome i"/>
</dbReference>
<feature type="domain" description="Exoribonuclease phosphorolytic" evidence="10">
    <location>
        <begin position="159"/>
        <end position="224"/>
    </location>
</feature>
<gene>
    <name evidence="8" type="primary">rrp41</name>
    <name evidence="11" type="ORF">SSOP1_0760</name>
</gene>
<dbReference type="GO" id="GO:0000177">
    <property type="term" value="C:cytoplasmic exosome (RNase complex)"/>
    <property type="evidence" value="ECO:0007669"/>
    <property type="project" value="TreeGrafter"/>
</dbReference>
<evidence type="ECO:0000313" key="12">
    <source>
        <dbReference type="Proteomes" id="UP000076770"/>
    </source>
</evidence>
<dbReference type="Pfam" id="PF03725">
    <property type="entry name" value="RNase_PH_C"/>
    <property type="match status" value="1"/>
</dbReference>
<accession>A0A157SYW2</accession>
<keyword evidence="6 8" id="KW-0269">Exonuclease</keyword>
<protein>
    <recommendedName>
        <fullName evidence="8">Exosome complex component Rrp41</fullName>
        <ecNumber evidence="8">3.1.13.-</ecNumber>
    </recommendedName>
</protein>
<dbReference type="SUPFAM" id="SSF55666">
    <property type="entry name" value="Ribonuclease PH domain 2-like"/>
    <property type="match status" value="1"/>
</dbReference>
<evidence type="ECO:0000256" key="3">
    <source>
        <dbReference type="ARBA" id="ARBA00022722"/>
    </source>
</evidence>
<evidence type="ECO:0000259" key="9">
    <source>
        <dbReference type="Pfam" id="PF01138"/>
    </source>
</evidence>
<dbReference type="SUPFAM" id="SSF54211">
    <property type="entry name" value="Ribosomal protein S5 domain 2-like"/>
    <property type="match status" value="1"/>
</dbReference>
<evidence type="ECO:0000256" key="7">
    <source>
        <dbReference type="ARBA" id="ARBA00062149"/>
    </source>
</evidence>
<feature type="domain" description="Exoribonuclease phosphorolytic" evidence="9">
    <location>
        <begin position="27"/>
        <end position="156"/>
    </location>
</feature>
<evidence type="ECO:0000256" key="1">
    <source>
        <dbReference type="ARBA" id="ARBA00004496"/>
    </source>
</evidence>
<comment type="subunit">
    <text evidence="7 8">Component of the archaeal exosome complex. Forms a hexameric ring-like arrangement composed of 3 Rrp41-Rrp42 heterodimers. The hexameric ring associates with a trimer of Rrp4 and/or Csl4 subunits.</text>
</comment>